<evidence type="ECO:0000256" key="4">
    <source>
        <dbReference type="SAM" id="SignalP"/>
    </source>
</evidence>
<gene>
    <name evidence="6" type="primary">LOC111136695</name>
</gene>
<feature type="coiled-coil region" evidence="1">
    <location>
        <begin position="68"/>
        <end position="95"/>
    </location>
</feature>
<keyword evidence="3" id="KW-1133">Transmembrane helix</keyword>
<reference evidence="6" key="1">
    <citation type="submission" date="2025-08" db="UniProtKB">
        <authorList>
            <consortium name="RefSeq"/>
        </authorList>
    </citation>
    <scope>IDENTIFICATION</scope>
    <source>
        <tissue evidence="6">Whole sample</tissue>
    </source>
</reference>
<protein>
    <submittedName>
        <fullName evidence="6">Uncharacterized protein LOC111136695</fullName>
    </submittedName>
</protein>
<dbReference type="AlphaFoldDB" id="A0A8B8EUV2"/>
<evidence type="ECO:0000256" key="2">
    <source>
        <dbReference type="SAM" id="MobiDB-lite"/>
    </source>
</evidence>
<feature type="region of interest" description="Disordered" evidence="2">
    <location>
        <begin position="22"/>
        <end position="42"/>
    </location>
</feature>
<accession>A0A8B8EUV2</accession>
<keyword evidence="3" id="KW-0472">Membrane</keyword>
<feature type="signal peptide" evidence="4">
    <location>
        <begin position="1"/>
        <end position="20"/>
    </location>
</feature>
<organism evidence="5 6">
    <name type="scientific">Crassostrea virginica</name>
    <name type="common">Eastern oyster</name>
    <dbReference type="NCBI Taxonomy" id="6565"/>
    <lineage>
        <taxon>Eukaryota</taxon>
        <taxon>Metazoa</taxon>
        <taxon>Spiralia</taxon>
        <taxon>Lophotrochozoa</taxon>
        <taxon>Mollusca</taxon>
        <taxon>Bivalvia</taxon>
        <taxon>Autobranchia</taxon>
        <taxon>Pteriomorphia</taxon>
        <taxon>Ostreida</taxon>
        <taxon>Ostreoidea</taxon>
        <taxon>Ostreidae</taxon>
        <taxon>Crassostrea</taxon>
    </lineage>
</organism>
<evidence type="ECO:0000256" key="3">
    <source>
        <dbReference type="SAM" id="Phobius"/>
    </source>
</evidence>
<evidence type="ECO:0000256" key="1">
    <source>
        <dbReference type="SAM" id="Coils"/>
    </source>
</evidence>
<dbReference type="Proteomes" id="UP000694844">
    <property type="component" value="Chromosome 5"/>
</dbReference>
<proteinExistence type="predicted"/>
<feature type="chain" id="PRO_5033989898" evidence="4">
    <location>
        <begin position="21"/>
        <end position="151"/>
    </location>
</feature>
<feature type="transmembrane region" description="Helical" evidence="3">
    <location>
        <begin position="116"/>
        <end position="137"/>
    </location>
</feature>
<dbReference type="GeneID" id="111136695"/>
<evidence type="ECO:0000313" key="5">
    <source>
        <dbReference type="Proteomes" id="UP000694844"/>
    </source>
</evidence>
<sequence>MNSLAKIALFVVFTQSLVWQSDQDDTLSPTPNTGMTTTPEPEPEMCECDCDYMERISYFSNSSNSYENKSQEELIEILQEKLDQVKGQLEVEKAEIPVVKARKVSAPDSRPSARNVGMIAVTFMAFVFGGIILLDLLSLPRYIRTVRENLC</sequence>
<keyword evidence="1" id="KW-0175">Coiled coil</keyword>
<keyword evidence="4" id="KW-0732">Signal</keyword>
<name>A0A8B8EUV2_CRAVI</name>
<dbReference type="RefSeq" id="XP_022343463.1">
    <property type="nucleotide sequence ID" value="XM_022487755.1"/>
</dbReference>
<keyword evidence="5" id="KW-1185">Reference proteome</keyword>
<dbReference type="KEGG" id="cvn:111136695"/>
<evidence type="ECO:0000313" key="6">
    <source>
        <dbReference type="RefSeq" id="XP_022343463.1"/>
    </source>
</evidence>
<dbReference type="OrthoDB" id="6162635at2759"/>
<feature type="compositionally biased region" description="Low complexity" evidence="2">
    <location>
        <begin position="29"/>
        <end position="39"/>
    </location>
</feature>
<keyword evidence="3" id="KW-0812">Transmembrane</keyword>